<sequence length="426" mass="48213">MLVHYNKTLCISCNLPAYKRNLEVQLLTLTSSFSKSATQSSIHALVVPSAIITFIRSVPLHPIQFPITLFIPDTQCFFSEKGHLLVLGVGITRVKYGCNYIVHVSCALENPRFFDVVERESQCEELNGNSAKSMQSSINRVVEFGEDGNSAKSMQSSINRVVEFGEDGEATKIEHFSHEECHFCLHKNCAELPRVNRLWFRRSTAAVVSKSIIYCLLCSRFCSGFFYAFVDFLYVCLRCAKVPDVIEFQGHNTSCFMIPNAARSDAMVVATTPGTGVDSDVESAVLLWISNAYCYHFLFFTNLINTSSTLPIMTIIIIQNIVIVTYVKEKEIQSSSIIIVQSVILLLIPFVFLENLLFSRMGSHYLKIFLKFFTDIIMIFGFLRRLRTTLTARPVVNVAEKKFSGKFFKELKSHYSRQLPLDAKIP</sequence>
<feature type="transmembrane region" description="Helical" evidence="1">
    <location>
        <begin position="334"/>
        <end position="353"/>
    </location>
</feature>
<keyword evidence="1" id="KW-0812">Transmembrane</keyword>
<keyword evidence="1" id="KW-1133">Transmembrane helix</keyword>
<reference evidence="2" key="1">
    <citation type="submission" date="2019-09" db="EMBL/GenBank/DDBJ databases">
        <title>Draft genome information of white flower Hibiscus syriacus.</title>
        <authorList>
            <person name="Kim Y.-M."/>
        </authorList>
    </citation>
    <scope>NUCLEOTIDE SEQUENCE [LARGE SCALE GENOMIC DNA]</scope>
    <source>
        <strain evidence="2">YM2019G1</strain>
    </source>
</reference>
<feature type="transmembrane region" description="Helical" evidence="1">
    <location>
        <begin position="310"/>
        <end position="327"/>
    </location>
</feature>
<comment type="caution">
    <text evidence="2">The sequence shown here is derived from an EMBL/GenBank/DDBJ whole genome shotgun (WGS) entry which is preliminary data.</text>
</comment>
<protein>
    <submittedName>
        <fullName evidence="2">Uncharacterized protein</fullName>
    </submittedName>
</protein>
<dbReference type="AlphaFoldDB" id="A0A6A3ATJ7"/>
<accession>A0A6A3ATJ7</accession>
<dbReference type="InterPro" id="IPR053192">
    <property type="entry name" value="Vacuole_Formation_Reg"/>
</dbReference>
<evidence type="ECO:0000313" key="2">
    <source>
        <dbReference type="EMBL" id="KAE8706697.1"/>
    </source>
</evidence>
<gene>
    <name evidence="2" type="ORF">F3Y22_tig00110388pilonHSYRG00060</name>
</gene>
<name>A0A6A3ATJ7_HIBSY</name>
<dbReference type="PANTHER" id="PTHR32410:SF216">
    <property type="entry name" value="PHORBOL-ESTER_DAG-TYPE DOMAIN-CONTAINING PROTEIN"/>
    <property type="match status" value="1"/>
</dbReference>
<organism evidence="2 3">
    <name type="scientific">Hibiscus syriacus</name>
    <name type="common">Rose of Sharon</name>
    <dbReference type="NCBI Taxonomy" id="106335"/>
    <lineage>
        <taxon>Eukaryota</taxon>
        <taxon>Viridiplantae</taxon>
        <taxon>Streptophyta</taxon>
        <taxon>Embryophyta</taxon>
        <taxon>Tracheophyta</taxon>
        <taxon>Spermatophyta</taxon>
        <taxon>Magnoliopsida</taxon>
        <taxon>eudicotyledons</taxon>
        <taxon>Gunneridae</taxon>
        <taxon>Pentapetalae</taxon>
        <taxon>rosids</taxon>
        <taxon>malvids</taxon>
        <taxon>Malvales</taxon>
        <taxon>Malvaceae</taxon>
        <taxon>Malvoideae</taxon>
        <taxon>Hibiscus</taxon>
    </lineage>
</organism>
<evidence type="ECO:0000313" key="3">
    <source>
        <dbReference type="Proteomes" id="UP000436088"/>
    </source>
</evidence>
<evidence type="ECO:0000256" key="1">
    <source>
        <dbReference type="SAM" id="Phobius"/>
    </source>
</evidence>
<proteinExistence type="predicted"/>
<keyword evidence="1" id="KW-0472">Membrane</keyword>
<keyword evidence="3" id="KW-1185">Reference proteome</keyword>
<dbReference type="EMBL" id="VEPZ02000967">
    <property type="protein sequence ID" value="KAE8706697.1"/>
    <property type="molecule type" value="Genomic_DNA"/>
</dbReference>
<dbReference type="PANTHER" id="PTHR32410">
    <property type="entry name" value="CYSTEINE/HISTIDINE-RICH C1 DOMAIN FAMILY PROTEIN"/>
    <property type="match status" value="1"/>
</dbReference>
<dbReference type="Proteomes" id="UP000436088">
    <property type="component" value="Unassembled WGS sequence"/>
</dbReference>
<feature type="transmembrane region" description="Helical" evidence="1">
    <location>
        <begin position="365"/>
        <end position="383"/>
    </location>
</feature>